<evidence type="ECO:0000256" key="1">
    <source>
        <dbReference type="SAM" id="MobiDB-lite"/>
    </source>
</evidence>
<feature type="compositionally biased region" description="Polar residues" evidence="1">
    <location>
        <begin position="40"/>
        <end position="50"/>
    </location>
</feature>
<name>A0A4Z0YZJ1_9PEZI</name>
<dbReference type="EMBL" id="SKBN01000064">
    <property type="protein sequence ID" value="TGJ84575.1"/>
    <property type="molecule type" value="Genomic_DNA"/>
</dbReference>
<dbReference type="AlphaFoldDB" id="A0A4Z0YZJ1"/>
<organism evidence="2 3">
    <name type="scientific">Xylaria hypoxylon</name>
    <dbReference type="NCBI Taxonomy" id="37992"/>
    <lineage>
        <taxon>Eukaryota</taxon>
        <taxon>Fungi</taxon>
        <taxon>Dikarya</taxon>
        <taxon>Ascomycota</taxon>
        <taxon>Pezizomycotina</taxon>
        <taxon>Sordariomycetes</taxon>
        <taxon>Xylariomycetidae</taxon>
        <taxon>Xylariales</taxon>
        <taxon>Xylariaceae</taxon>
        <taxon>Xylaria</taxon>
    </lineage>
</organism>
<dbReference type="Proteomes" id="UP000297716">
    <property type="component" value="Unassembled WGS sequence"/>
</dbReference>
<feature type="compositionally biased region" description="Basic and acidic residues" evidence="1">
    <location>
        <begin position="66"/>
        <end position="78"/>
    </location>
</feature>
<keyword evidence="3" id="KW-1185">Reference proteome</keyword>
<gene>
    <name evidence="2" type="ORF">E0Z10_g4184</name>
</gene>
<protein>
    <submittedName>
        <fullName evidence="2">Uncharacterized protein</fullName>
    </submittedName>
</protein>
<accession>A0A4Z0YZJ1</accession>
<evidence type="ECO:0000313" key="3">
    <source>
        <dbReference type="Proteomes" id="UP000297716"/>
    </source>
</evidence>
<comment type="caution">
    <text evidence="2">The sequence shown here is derived from an EMBL/GenBank/DDBJ whole genome shotgun (WGS) entry which is preliminary data.</text>
</comment>
<dbReference type="OrthoDB" id="4726550at2759"/>
<feature type="region of interest" description="Disordered" evidence="1">
    <location>
        <begin position="1"/>
        <end position="78"/>
    </location>
</feature>
<reference evidence="2 3" key="1">
    <citation type="submission" date="2019-03" db="EMBL/GenBank/DDBJ databases">
        <title>Draft genome sequence of Xylaria hypoxylon DSM 108379, a ubiquitous saprotrophic-parasitic fungi on hardwood.</title>
        <authorList>
            <person name="Buettner E."/>
            <person name="Leonhardt S."/>
            <person name="Gebauer A.M."/>
            <person name="Liers C."/>
            <person name="Hofrichter M."/>
            <person name="Kellner H."/>
        </authorList>
    </citation>
    <scope>NUCLEOTIDE SEQUENCE [LARGE SCALE GENOMIC DNA]</scope>
    <source>
        <strain evidence="2 3">DSM 108379</strain>
    </source>
</reference>
<proteinExistence type="predicted"/>
<evidence type="ECO:0000313" key="2">
    <source>
        <dbReference type="EMBL" id="TGJ84575.1"/>
    </source>
</evidence>
<feature type="compositionally biased region" description="Low complexity" evidence="1">
    <location>
        <begin position="19"/>
        <end position="32"/>
    </location>
</feature>
<sequence length="78" mass="8642">MSNTATDQGHSAATKEAEQSTTETTSTNNTSKTENDTDSGTSNEQLQQTEPGPKVLRSHFRGMPRQWEKNLNSKKDDE</sequence>